<evidence type="ECO:0000313" key="2">
    <source>
        <dbReference type="WBParaSite" id="scaffold385_cov178.g960"/>
    </source>
</evidence>
<organism evidence="1 2">
    <name type="scientific">Meloidogyne javanica</name>
    <name type="common">Root-knot nematode worm</name>
    <dbReference type="NCBI Taxonomy" id="6303"/>
    <lineage>
        <taxon>Eukaryota</taxon>
        <taxon>Metazoa</taxon>
        <taxon>Ecdysozoa</taxon>
        <taxon>Nematoda</taxon>
        <taxon>Chromadorea</taxon>
        <taxon>Rhabditida</taxon>
        <taxon>Tylenchina</taxon>
        <taxon>Tylenchomorpha</taxon>
        <taxon>Tylenchoidea</taxon>
        <taxon>Meloidogynidae</taxon>
        <taxon>Meloidogyninae</taxon>
        <taxon>Meloidogyne</taxon>
        <taxon>Meloidogyne incognita group</taxon>
    </lineage>
</organism>
<name>A0A915MFB8_MELJA</name>
<protein>
    <submittedName>
        <fullName evidence="2">Uncharacterized protein</fullName>
    </submittedName>
</protein>
<proteinExistence type="predicted"/>
<dbReference type="Proteomes" id="UP000887561">
    <property type="component" value="Unplaced"/>
</dbReference>
<evidence type="ECO:0000313" key="1">
    <source>
        <dbReference type="Proteomes" id="UP000887561"/>
    </source>
</evidence>
<accession>A0A915MFB8</accession>
<reference evidence="2" key="1">
    <citation type="submission" date="2022-11" db="UniProtKB">
        <authorList>
            <consortium name="WormBaseParasite"/>
        </authorList>
    </citation>
    <scope>IDENTIFICATION</scope>
</reference>
<dbReference type="AlphaFoldDB" id="A0A915MFB8"/>
<keyword evidence="1" id="KW-1185">Reference proteome</keyword>
<dbReference type="WBParaSite" id="scaffold385_cov178.g960">
    <property type="protein sequence ID" value="scaffold385_cov178.g960"/>
    <property type="gene ID" value="scaffold385_cov178.g960"/>
</dbReference>
<sequence>TPRGCKCNCDPIGAKTLVDRATQTEQSQKRFDLNNLYNLRHGFTNFNNYYRSRKSSMNNLTRLDMARRRARLDEIQNNHNSRFGNNSFLTIL</sequence>